<feature type="transmembrane region" description="Helical" evidence="6">
    <location>
        <begin position="184"/>
        <end position="204"/>
    </location>
</feature>
<protein>
    <recommendedName>
        <fullName evidence="9">Major facilitator superfamily (MFS) profile domain-containing protein</fullName>
    </recommendedName>
</protein>
<accession>A0A7S0XJX4</accession>
<comment type="subcellular location">
    <subcellularLocation>
        <location evidence="1">Membrane</location>
        <topology evidence="1">Multi-pass membrane protein</topology>
    </subcellularLocation>
</comment>
<gene>
    <name evidence="8" type="ORF">OMED0936_LOCUS1227</name>
</gene>
<dbReference type="InterPro" id="IPR036259">
    <property type="entry name" value="MFS_trans_sf"/>
</dbReference>
<feature type="chain" id="PRO_5031543791" description="Major facilitator superfamily (MFS) profile domain-containing protein" evidence="7">
    <location>
        <begin position="20"/>
        <end position="317"/>
    </location>
</feature>
<organism evidence="8">
    <name type="scientific">Ostreococcus mediterraneus</name>
    <dbReference type="NCBI Taxonomy" id="1486918"/>
    <lineage>
        <taxon>Eukaryota</taxon>
        <taxon>Viridiplantae</taxon>
        <taxon>Chlorophyta</taxon>
        <taxon>Mamiellophyceae</taxon>
        <taxon>Mamiellales</taxon>
        <taxon>Bathycoccaceae</taxon>
        <taxon>Ostreococcus</taxon>
    </lineage>
</organism>
<evidence type="ECO:0000256" key="1">
    <source>
        <dbReference type="ARBA" id="ARBA00004141"/>
    </source>
</evidence>
<evidence type="ECO:0000313" key="8">
    <source>
        <dbReference type="EMBL" id="CAD8728639.1"/>
    </source>
</evidence>
<dbReference type="EMBL" id="HBFF01001541">
    <property type="protein sequence ID" value="CAD8728639.1"/>
    <property type="molecule type" value="Transcribed_RNA"/>
</dbReference>
<name>A0A7S0XJX4_9CHLO</name>
<dbReference type="SUPFAM" id="SSF103473">
    <property type="entry name" value="MFS general substrate transporter"/>
    <property type="match status" value="1"/>
</dbReference>
<keyword evidence="4 6" id="KW-1133">Transmembrane helix</keyword>
<keyword evidence="3 6" id="KW-0812">Transmembrane</keyword>
<keyword evidence="2" id="KW-0813">Transport</keyword>
<dbReference type="PANTHER" id="PTHR23511:SF5">
    <property type="entry name" value="MAJOR FACILITATOR-TYPE TRANSPORTER HXNZ-RELATED"/>
    <property type="match status" value="1"/>
</dbReference>
<dbReference type="InterPro" id="IPR005828">
    <property type="entry name" value="MFS_sugar_transport-like"/>
</dbReference>
<dbReference type="Pfam" id="PF00083">
    <property type="entry name" value="Sugar_tr"/>
    <property type="match status" value="1"/>
</dbReference>
<evidence type="ECO:0008006" key="9">
    <source>
        <dbReference type="Google" id="ProtNLM"/>
    </source>
</evidence>
<keyword evidence="7" id="KW-0732">Signal</keyword>
<feature type="signal peptide" evidence="7">
    <location>
        <begin position="1"/>
        <end position="19"/>
    </location>
</feature>
<evidence type="ECO:0000256" key="6">
    <source>
        <dbReference type="SAM" id="Phobius"/>
    </source>
</evidence>
<evidence type="ECO:0000256" key="3">
    <source>
        <dbReference type="ARBA" id="ARBA00022692"/>
    </source>
</evidence>
<sequence length="317" mass="34179">MSLWMFFALGSLLVVQVASVMLESQGWRWLCAYSAIPPALSVIGLFWVDESPNWLAVKGRREEAEAILLKAAKMNKVDLGPLELEHVDTGHLDVSILFTGSATATTMCIWIMSFTQCFCYYGIVLFLPHAMEVLTGQSLEIPSLGSSSPANKYPYWALTVSCSGEVIANVIALLVINSYPRGKLASFFFFGFAVTFPLIVSGVVDSVMVASAMLARLCAANAGNITWLATPEAYPTQVRATGHSWGNLLARSGALCATYWGARDDTTVVAIGFSTMAIIASTAAYHLPPGVMPGSNPRELLTKAGERVKINKPNQTP</sequence>
<dbReference type="GO" id="GO:0016020">
    <property type="term" value="C:membrane"/>
    <property type="evidence" value="ECO:0007669"/>
    <property type="project" value="UniProtKB-SubCell"/>
</dbReference>
<feature type="transmembrane region" description="Helical" evidence="6">
    <location>
        <begin position="27"/>
        <end position="48"/>
    </location>
</feature>
<evidence type="ECO:0000256" key="4">
    <source>
        <dbReference type="ARBA" id="ARBA00022989"/>
    </source>
</evidence>
<dbReference type="Gene3D" id="1.20.1250.20">
    <property type="entry name" value="MFS general substrate transporter like domains"/>
    <property type="match status" value="1"/>
</dbReference>
<dbReference type="GO" id="GO:0022857">
    <property type="term" value="F:transmembrane transporter activity"/>
    <property type="evidence" value="ECO:0007669"/>
    <property type="project" value="InterPro"/>
</dbReference>
<dbReference type="PANTHER" id="PTHR23511">
    <property type="entry name" value="SYNAPTIC VESICLE GLYCOPROTEIN 2"/>
    <property type="match status" value="1"/>
</dbReference>
<dbReference type="AlphaFoldDB" id="A0A7S0XJX4"/>
<evidence type="ECO:0000256" key="5">
    <source>
        <dbReference type="ARBA" id="ARBA00023136"/>
    </source>
</evidence>
<evidence type="ECO:0000256" key="7">
    <source>
        <dbReference type="SAM" id="SignalP"/>
    </source>
</evidence>
<keyword evidence="5 6" id="KW-0472">Membrane</keyword>
<feature type="transmembrane region" description="Helical" evidence="6">
    <location>
        <begin position="153"/>
        <end position="177"/>
    </location>
</feature>
<reference evidence="8" key="1">
    <citation type="submission" date="2021-01" db="EMBL/GenBank/DDBJ databases">
        <authorList>
            <person name="Corre E."/>
            <person name="Pelletier E."/>
            <person name="Niang G."/>
            <person name="Scheremetjew M."/>
            <person name="Finn R."/>
            <person name="Kale V."/>
            <person name="Holt S."/>
            <person name="Cochrane G."/>
            <person name="Meng A."/>
            <person name="Brown T."/>
            <person name="Cohen L."/>
        </authorList>
    </citation>
    <scope>NUCLEOTIDE SEQUENCE</scope>
    <source>
        <strain evidence="8">Clade-D-RCC2573</strain>
    </source>
</reference>
<evidence type="ECO:0000256" key="2">
    <source>
        <dbReference type="ARBA" id="ARBA00022448"/>
    </source>
</evidence>
<proteinExistence type="predicted"/>